<feature type="compositionally biased region" description="Polar residues" evidence="10">
    <location>
        <begin position="98"/>
        <end position="107"/>
    </location>
</feature>
<evidence type="ECO:0000256" key="4">
    <source>
        <dbReference type="ARBA" id="ARBA00022801"/>
    </source>
</evidence>
<accession>A0A1Y2IHJ3</accession>
<organism evidence="12 13">
    <name type="scientific">Trametes coccinea (strain BRFM310)</name>
    <name type="common">Pycnoporus coccineus</name>
    <dbReference type="NCBI Taxonomy" id="1353009"/>
    <lineage>
        <taxon>Eukaryota</taxon>
        <taxon>Fungi</taxon>
        <taxon>Dikarya</taxon>
        <taxon>Basidiomycota</taxon>
        <taxon>Agaricomycotina</taxon>
        <taxon>Agaricomycetes</taxon>
        <taxon>Polyporales</taxon>
        <taxon>Polyporaceae</taxon>
        <taxon>Trametes</taxon>
    </lineage>
</organism>
<dbReference type="InterPro" id="IPR051132">
    <property type="entry name" value="3-5_Exonuclease_domain"/>
</dbReference>
<protein>
    <recommendedName>
        <fullName evidence="8">3'-5' exonuclease</fullName>
    </recommendedName>
    <alternativeName>
        <fullName evidence="9">Werner Syndrome-like exonuclease</fullName>
    </alternativeName>
</protein>
<dbReference type="Gene3D" id="3.30.420.10">
    <property type="entry name" value="Ribonuclease H-like superfamily/Ribonuclease H"/>
    <property type="match status" value="1"/>
</dbReference>
<dbReference type="CDD" id="cd06141">
    <property type="entry name" value="WRN_exo"/>
    <property type="match status" value="1"/>
</dbReference>
<keyword evidence="7" id="KW-0539">Nucleus</keyword>
<keyword evidence="4" id="KW-0378">Hydrolase</keyword>
<feature type="compositionally biased region" description="Low complexity" evidence="10">
    <location>
        <begin position="34"/>
        <end position="45"/>
    </location>
</feature>
<evidence type="ECO:0000256" key="7">
    <source>
        <dbReference type="ARBA" id="ARBA00023242"/>
    </source>
</evidence>
<dbReference type="EMBL" id="KZ084117">
    <property type="protein sequence ID" value="OSD00619.1"/>
    <property type="molecule type" value="Genomic_DNA"/>
</dbReference>
<name>A0A1Y2IHJ3_TRAC3</name>
<dbReference type="GO" id="GO:0008408">
    <property type="term" value="F:3'-5' exonuclease activity"/>
    <property type="evidence" value="ECO:0007669"/>
    <property type="project" value="InterPro"/>
</dbReference>
<gene>
    <name evidence="12" type="ORF">PYCCODRAFT_1413983</name>
</gene>
<dbReference type="InterPro" id="IPR036397">
    <property type="entry name" value="RNaseH_sf"/>
</dbReference>
<evidence type="ECO:0000313" key="13">
    <source>
        <dbReference type="Proteomes" id="UP000193067"/>
    </source>
</evidence>
<keyword evidence="2" id="KW-0540">Nuclease</keyword>
<evidence type="ECO:0000256" key="6">
    <source>
        <dbReference type="ARBA" id="ARBA00022842"/>
    </source>
</evidence>
<comment type="subcellular location">
    <subcellularLocation>
        <location evidence="1">Nucleus</location>
    </subcellularLocation>
</comment>
<evidence type="ECO:0000256" key="5">
    <source>
        <dbReference type="ARBA" id="ARBA00022839"/>
    </source>
</evidence>
<dbReference type="InterPro" id="IPR002562">
    <property type="entry name" value="3'-5'_exonuclease_dom"/>
</dbReference>
<dbReference type="GO" id="GO:0046872">
    <property type="term" value="F:metal ion binding"/>
    <property type="evidence" value="ECO:0007669"/>
    <property type="project" value="UniProtKB-KW"/>
</dbReference>
<evidence type="ECO:0000256" key="2">
    <source>
        <dbReference type="ARBA" id="ARBA00022722"/>
    </source>
</evidence>
<dbReference type="STRING" id="1353009.A0A1Y2IHJ3"/>
<dbReference type="GO" id="GO:0006139">
    <property type="term" value="P:nucleobase-containing compound metabolic process"/>
    <property type="evidence" value="ECO:0007669"/>
    <property type="project" value="InterPro"/>
</dbReference>
<feature type="compositionally biased region" description="Low complexity" evidence="10">
    <location>
        <begin position="396"/>
        <end position="428"/>
    </location>
</feature>
<evidence type="ECO:0000256" key="3">
    <source>
        <dbReference type="ARBA" id="ARBA00022723"/>
    </source>
</evidence>
<dbReference type="AlphaFoldDB" id="A0A1Y2IHJ3"/>
<evidence type="ECO:0000256" key="9">
    <source>
        <dbReference type="ARBA" id="ARBA00042761"/>
    </source>
</evidence>
<evidence type="ECO:0000256" key="8">
    <source>
        <dbReference type="ARBA" id="ARBA00040531"/>
    </source>
</evidence>
<keyword evidence="6" id="KW-0460">Magnesium</keyword>
<dbReference type="PANTHER" id="PTHR13620">
    <property type="entry name" value="3-5 EXONUCLEASE"/>
    <property type="match status" value="1"/>
</dbReference>
<keyword evidence="3" id="KW-0479">Metal-binding</keyword>
<feature type="domain" description="3'-5' exonuclease" evidence="11">
    <location>
        <begin position="180"/>
        <end position="361"/>
    </location>
</feature>
<dbReference type="SUPFAM" id="SSF53098">
    <property type="entry name" value="Ribonuclease H-like"/>
    <property type="match status" value="1"/>
</dbReference>
<evidence type="ECO:0000259" key="11">
    <source>
        <dbReference type="SMART" id="SM00474"/>
    </source>
</evidence>
<dbReference type="Proteomes" id="UP000193067">
    <property type="component" value="Unassembled WGS sequence"/>
</dbReference>
<keyword evidence="13" id="KW-1185">Reference proteome</keyword>
<dbReference type="Pfam" id="PF01612">
    <property type="entry name" value="DNA_pol_A_exo1"/>
    <property type="match status" value="1"/>
</dbReference>
<keyword evidence="5" id="KW-0269">Exonuclease</keyword>
<feature type="region of interest" description="Disordered" evidence="10">
    <location>
        <begin position="391"/>
        <end position="428"/>
    </location>
</feature>
<dbReference type="GO" id="GO:0005634">
    <property type="term" value="C:nucleus"/>
    <property type="evidence" value="ECO:0007669"/>
    <property type="project" value="UniProtKB-SubCell"/>
</dbReference>
<sequence length="550" mass="59832">MAVNAFKETKLSANLCHRMSPPSSPSRRVRARSASHAATAATSRHAPTHMKSRLLATLDAEIPQWLSGPSASLSESANTLVGKTIPPLVDPKPIHPFFSSSQSTTKPTMPAQRTRAKTAPVSTSSKARSRSKTIPTVLESDVENHPEEALDVVDVAEEMVEPAISLPTYSYEDYVPSPGVVYTHDEGEANDLVQCLKGSVLGFDLEWVVTFRKGYPMRSHRTALVQLCDARMIVLIQVSAMKKFPEKVKAIIENKDVFKLGANIKNDGQKLFRDYGILARGLVELGAVARRADPAFSQTYKRSIVSLARVVEMYTQKTLPKGKVRTSNWEAVPLTEEQKFYAANDAHCALMVYNRLKAIAAENGLTMTPDTYAADLALEYQAKTVSGQVTTLAPRSTSGSSSSKTSSAPSLSTNARPSSSAGPSAARAKSPYARPLAIAGEYDGRVAASGTSARAIGSSTAQHEPPRPQHLRAYNLWHHRSMSLPDICAALRTKDNPLAASTVISYVVRALQADPTLPFSMARLKEFVQLEAGSWARHREWILQKDGYMG</sequence>
<dbReference type="InterPro" id="IPR012337">
    <property type="entry name" value="RNaseH-like_sf"/>
</dbReference>
<dbReference type="SMART" id="SM00474">
    <property type="entry name" value="35EXOc"/>
    <property type="match status" value="1"/>
</dbReference>
<dbReference type="OrthoDB" id="1920326at2759"/>
<proteinExistence type="predicted"/>
<evidence type="ECO:0000256" key="10">
    <source>
        <dbReference type="SAM" id="MobiDB-lite"/>
    </source>
</evidence>
<feature type="region of interest" description="Disordered" evidence="10">
    <location>
        <begin position="93"/>
        <end position="134"/>
    </location>
</feature>
<feature type="region of interest" description="Disordered" evidence="10">
    <location>
        <begin position="14"/>
        <end position="49"/>
    </location>
</feature>
<reference evidence="12 13" key="1">
    <citation type="journal article" date="2015" name="Biotechnol. Biofuels">
        <title>Enhanced degradation of softwood versus hardwood by the white-rot fungus Pycnoporus coccineus.</title>
        <authorList>
            <person name="Couturier M."/>
            <person name="Navarro D."/>
            <person name="Chevret D."/>
            <person name="Henrissat B."/>
            <person name="Piumi F."/>
            <person name="Ruiz-Duenas F.J."/>
            <person name="Martinez A.T."/>
            <person name="Grigoriev I.V."/>
            <person name="Riley R."/>
            <person name="Lipzen A."/>
            <person name="Berrin J.G."/>
            <person name="Master E.R."/>
            <person name="Rosso M.N."/>
        </authorList>
    </citation>
    <scope>NUCLEOTIDE SEQUENCE [LARGE SCALE GENOMIC DNA]</scope>
    <source>
        <strain evidence="12 13">BRFM310</strain>
    </source>
</reference>
<evidence type="ECO:0000313" key="12">
    <source>
        <dbReference type="EMBL" id="OSD00619.1"/>
    </source>
</evidence>
<evidence type="ECO:0000256" key="1">
    <source>
        <dbReference type="ARBA" id="ARBA00004123"/>
    </source>
</evidence>
<dbReference type="GO" id="GO:0003676">
    <property type="term" value="F:nucleic acid binding"/>
    <property type="evidence" value="ECO:0007669"/>
    <property type="project" value="InterPro"/>
</dbReference>
<dbReference type="PANTHER" id="PTHR13620:SF109">
    <property type="entry name" value="3'-5' EXONUCLEASE"/>
    <property type="match status" value="1"/>
</dbReference>